<dbReference type="STRING" id="161895.CPHO_03830"/>
<protein>
    <submittedName>
        <fullName evidence="3">Uncharacterized protein</fullName>
    </submittedName>
</protein>
<sequence length="329" mass="36095">MTFNRTNSHALDLLVTAARCGWGPKDLLHVLGPKAHAIIYRAAPRVPARITSEPLRHEWLMFPPPKDPAYNQNLVAGWIDTLHRLPRLRDSVVLDMPVDPNSQEAKIRRKIEALLSKAESTTFEKEAEALIARAQKMRQDYRVAATGGGTAAVVSRRVRISGPYIKHKATLLGAVCDANGVTCLLLHDSGITAIFGQSEDLDHVEDLFDSLQRQCAYYMEHSEGAEEARLSQQTASYRRSFQLSYASRVSELLHEANSSAEEEGGNLPVLIKRCDQAIRTRDRLFPHLSSLSLSANHGGGYSDGRAAAESSHFSGDSFGVGPAQKALSA</sequence>
<keyword evidence="4" id="KW-1185">Reference proteome</keyword>
<gene>
    <name evidence="3" type="ORF">CPHO_03830</name>
</gene>
<dbReference type="OrthoDB" id="3508128at2"/>
<dbReference type="Pfam" id="PF23771">
    <property type="entry name" value="DUF7168"/>
    <property type="match status" value="1"/>
</dbReference>
<accession>A0A1L7D225</accession>
<dbReference type="InterPro" id="IPR024498">
    <property type="entry name" value="DUF2786"/>
</dbReference>
<evidence type="ECO:0000313" key="3">
    <source>
        <dbReference type="EMBL" id="APT92158.1"/>
    </source>
</evidence>
<proteinExistence type="predicted"/>
<dbReference type="EMBL" id="CP009249">
    <property type="protein sequence ID" value="APT92158.1"/>
    <property type="molecule type" value="Genomic_DNA"/>
</dbReference>
<feature type="domain" description="DUF7168" evidence="2">
    <location>
        <begin position="166"/>
        <end position="278"/>
    </location>
</feature>
<evidence type="ECO:0000259" key="1">
    <source>
        <dbReference type="Pfam" id="PF10979"/>
    </source>
</evidence>
<evidence type="ECO:0000259" key="2">
    <source>
        <dbReference type="Pfam" id="PF23771"/>
    </source>
</evidence>
<dbReference type="Pfam" id="PF10979">
    <property type="entry name" value="DUF2786"/>
    <property type="match status" value="1"/>
</dbReference>
<dbReference type="AlphaFoldDB" id="A0A1L7D225"/>
<dbReference type="Proteomes" id="UP000185491">
    <property type="component" value="Chromosome"/>
</dbReference>
<reference evidence="3 4" key="1">
    <citation type="submission" date="2014-08" db="EMBL/GenBank/DDBJ databases">
        <title>Complete genome sequence of Corynebacterium phocae M408/89/1(T)(=DSM 44612(T)), isolated from the common seal (Phoca vitulina).</title>
        <authorList>
            <person name="Ruckert C."/>
            <person name="Albersmeier A."/>
            <person name="Winkler A."/>
            <person name="Kalinowski J."/>
        </authorList>
    </citation>
    <scope>NUCLEOTIDE SEQUENCE [LARGE SCALE GENOMIC DNA]</scope>
    <source>
        <strain evidence="3 4">M408/89/1</strain>
    </source>
</reference>
<dbReference type="KEGG" id="cpho:CPHO_03830"/>
<dbReference type="RefSeq" id="WP_075733355.1">
    <property type="nucleotide sequence ID" value="NZ_CP009249.1"/>
</dbReference>
<feature type="domain" description="DUF2786" evidence="1">
    <location>
        <begin position="106"/>
        <end position="143"/>
    </location>
</feature>
<name>A0A1L7D225_9CORY</name>
<dbReference type="InterPro" id="IPR055592">
    <property type="entry name" value="DUF7168"/>
</dbReference>
<organism evidence="3 4">
    <name type="scientific">Corynebacterium phocae</name>
    <dbReference type="NCBI Taxonomy" id="161895"/>
    <lineage>
        <taxon>Bacteria</taxon>
        <taxon>Bacillati</taxon>
        <taxon>Actinomycetota</taxon>
        <taxon>Actinomycetes</taxon>
        <taxon>Mycobacteriales</taxon>
        <taxon>Corynebacteriaceae</taxon>
        <taxon>Corynebacterium</taxon>
    </lineage>
</organism>
<evidence type="ECO:0000313" key="4">
    <source>
        <dbReference type="Proteomes" id="UP000185491"/>
    </source>
</evidence>